<protein>
    <submittedName>
        <fullName evidence="2">Uncharacterized protein</fullName>
    </submittedName>
</protein>
<evidence type="ECO:0000313" key="3">
    <source>
        <dbReference type="Proteomes" id="UP000190328"/>
    </source>
</evidence>
<dbReference type="AlphaFoldDB" id="A0A1T4RII7"/>
<proteinExistence type="predicted"/>
<organism evidence="2 3">
    <name type="scientific">Pilibacter termitis</name>
    <dbReference type="NCBI Taxonomy" id="263852"/>
    <lineage>
        <taxon>Bacteria</taxon>
        <taxon>Bacillati</taxon>
        <taxon>Bacillota</taxon>
        <taxon>Bacilli</taxon>
        <taxon>Lactobacillales</taxon>
        <taxon>Enterococcaceae</taxon>
        <taxon>Pilibacter</taxon>
    </lineage>
</organism>
<gene>
    <name evidence="2" type="ORF">SAMN02745116_02621</name>
</gene>
<dbReference type="EMBL" id="FUXI01000052">
    <property type="protein sequence ID" value="SKA15800.1"/>
    <property type="molecule type" value="Genomic_DNA"/>
</dbReference>
<keyword evidence="3" id="KW-1185">Reference proteome</keyword>
<dbReference type="STRING" id="263852.SAMN02745116_02621"/>
<feature type="compositionally biased region" description="Basic and acidic residues" evidence="1">
    <location>
        <begin position="155"/>
        <end position="165"/>
    </location>
</feature>
<sequence length="514" mass="56691">MSVKIDGIEMTFDFNVEKAINKAKALKKSMAETFKGMNIGAKESSGEVEKETTKQAESVKKAYKLVRETKKKMAQEMSKSNSKEVSNKPKISIMGMDAREYVEKVRGQTSTMLEAQKNAKALVQQAQNSSESAFGKANRQFFDNSKKAWENFKETDTKEPTETKTVKMKPPKDPQPIQSLPKGMPLVNPLNQQATSQLAELERMKAKLRELAPESTRARSALSRLKLSSDLSQQTRIASNALSDLGNKASSSSSRMSRLSSVLSRAKSMMSGVASTSKRLGQNFSQSAMRFTPGAKQITSGVQGVGNSVDKMSNKIWGMVKKVFMFSLILKFIRSMRDGLSAALGTNDQFTQSLNQIKVNLLTAFYPIYTAILPLINSLMSGLAQVTGVFASFISTIFGTTYAQSKNGAAGLYDQASESADKATKKAKKFKQTLAGFDEINTLSFDDDNDEDKSGGSGVDFNKAVGDYTTPKWLADFWEDVKDIAKRIWQPILEAWKVKGAEVIRSFKYMLGEL</sequence>
<dbReference type="RefSeq" id="WP_144399620.1">
    <property type="nucleotide sequence ID" value="NZ_FUXI01000052.1"/>
</dbReference>
<evidence type="ECO:0000313" key="2">
    <source>
        <dbReference type="EMBL" id="SKA15800.1"/>
    </source>
</evidence>
<dbReference type="Proteomes" id="UP000190328">
    <property type="component" value="Unassembled WGS sequence"/>
</dbReference>
<reference evidence="2 3" key="1">
    <citation type="submission" date="2017-02" db="EMBL/GenBank/DDBJ databases">
        <authorList>
            <person name="Peterson S.W."/>
        </authorList>
    </citation>
    <scope>NUCLEOTIDE SEQUENCE [LARGE SCALE GENOMIC DNA]</scope>
    <source>
        <strain evidence="2 3">ATCC BAA-1030</strain>
    </source>
</reference>
<name>A0A1T4RII7_9ENTE</name>
<feature type="non-terminal residue" evidence="2">
    <location>
        <position position="514"/>
    </location>
</feature>
<feature type="region of interest" description="Disordered" evidence="1">
    <location>
        <begin position="155"/>
        <end position="174"/>
    </location>
</feature>
<accession>A0A1T4RII7</accession>
<evidence type="ECO:0000256" key="1">
    <source>
        <dbReference type="SAM" id="MobiDB-lite"/>
    </source>
</evidence>
<dbReference type="OrthoDB" id="2137849at2"/>